<evidence type="ECO:0000313" key="2">
    <source>
        <dbReference type="Proteomes" id="UP000276133"/>
    </source>
</evidence>
<sequence length="67" mass="7905">MLENLFCNHEISSMKKNSTDFGTENEQHHLVKLKLDKDLRDKLQMLSNDLTQDLGFPLQVYDEFSNF</sequence>
<accession>A0A3M7SK34</accession>
<dbReference type="Proteomes" id="UP000276133">
    <property type="component" value="Unassembled WGS sequence"/>
</dbReference>
<dbReference type="AlphaFoldDB" id="A0A3M7SK34"/>
<name>A0A3M7SK34_BRAPC</name>
<evidence type="ECO:0000313" key="1">
    <source>
        <dbReference type="EMBL" id="RNA36106.1"/>
    </source>
</evidence>
<gene>
    <name evidence="1" type="ORF">BpHYR1_004696</name>
</gene>
<proteinExistence type="predicted"/>
<dbReference type="EMBL" id="REGN01001237">
    <property type="protein sequence ID" value="RNA36106.1"/>
    <property type="molecule type" value="Genomic_DNA"/>
</dbReference>
<keyword evidence="2" id="KW-1185">Reference proteome</keyword>
<reference evidence="1 2" key="1">
    <citation type="journal article" date="2018" name="Sci. Rep.">
        <title>Genomic signatures of local adaptation to the degree of environmental predictability in rotifers.</title>
        <authorList>
            <person name="Franch-Gras L."/>
            <person name="Hahn C."/>
            <person name="Garcia-Roger E.M."/>
            <person name="Carmona M.J."/>
            <person name="Serra M."/>
            <person name="Gomez A."/>
        </authorList>
    </citation>
    <scope>NUCLEOTIDE SEQUENCE [LARGE SCALE GENOMIC DNA]</scope>
    <source>
        <strain evidence="1">HYR1</strain>
    </source>
</reference>
<organism evidence="1 2">
    <name type="scientific">Brachionus plicatilis</name>
    <name type="common">Marine rotifer</name>
    <name type="synonym">Brachionus muelleri</name>
    <dbReference type="NCBI Taxonomy" id="10195"/>
    <lineage>
        <taxon>Eukaryota</taxon>
        <taxon>Metazoa</taxon>
        <taxon>Spiralia</taxon>
        <taxon>Gnathifera</taxon>
        <taxon>Rotifera</taxon>
        <taxon>Eurotatoria</taxon>
        <taxon>Monogononta</taxon>
        <taxon>Pseudotrocha</taxon>
        <taxon>Ploima</taxon>
        <taxon>Brachionidae</taxon>
        <taxon>Brachionus</taxon>
    </lineage>
</organism>
<comment type="caution">
    <text evidence="1">The sequence shown here is derived from an EMBL/GenBank/DDBJ whole genome shotgun (WGS) entry which is preliminary data.</text>
</comment>
<protein>
    <submittedName>
        <fullName evidence="1">Uncharacterized protein</fullName>
    </submittedName>
</protein>